<name>A0ABN8J6W5_9NEOP</name>
<proteinExistence type="predicted"/>
<dbReference type="Proteomes" id="UP000837857">
    <property type="component" value="Chromosome 6"/>
</dbReference>
<evidence type="ECO:0000313" key="2">
    <source>
        <dbReference type="EMBL" id="CAH2071840.1"/>
    </source>
</evidence>
<keyword evidence="1" id="KW-0472">Membrane</keyword>
<keyword evidence="1" id="KW-0812">Transmembrane</keyword>
<keyword evidence="1" id="KW-1133">Transmembrane helix</keyword>
<keyword evidence="3" id="KW-1185">Reference proteome</keyword>
<evidence type="ECO:0000313" key="3">
    <source>
        <dbReference type="Proteomes" id="UP000837857"/>
    </source>
</evidence>
<gene>
    <name evidence="2" type="ORF">IPOD504_LOCUS15291</name>
</gene>
<protein>
    <submittedName>
        <fullName evidence="2">Uncharacterized protein</fullName>
    </submittedName>
</protein>
<accession>A0ABN8J6W5</accession>
<reference evidence="2" key="1">
    <citation type="submission" date="2022-03" db="EMBL/GenBank/DDBJ databases">
        <authorList>
            <person name="Martin H S."/>
        </authorList>
    </citation>
    <scope>NUCLEOTIDE SEQUENCE</scope>
</reference>
<feature type="transmembrane region" description="Helical" evidence="1">
    <location>
        <begin position="118"/>
        <end position="139"/>
    </location>
</feature>
<evidence type="ECO:0000256" key="1">
    <source>
        <dbReference type="SAM" id="Phobius"/>
    </source>
</evidence>
<organism evidence="2 3">
    <name type="scientific">Iphiclides podalirius</name>
    <name type="common">scarce swallowtail</name>
    <dbReference type="NCBI Taxonomy" id="110791"/>
    <lineage>
        <taxon>Eukaryota</taxon>
        <taxon>Metazoa</taxon>
        <taxon>Ecdysozoa</taxon>
        <taxon>Arthropoda</taxon>
        <taxon>Hexapoda</taxon>
        <taxon>Insecta</taxon>
        <taxon>Pterygota</taxon>
        <taxon>Neoptera</taxon>
        <taxon>Endopterygota</taxon>
        <taxon>Lepidoptera</taxon>
        <taxon>Glossata</taxon>
        <taxon>Ditrysia</taxon>
        <taxon>Papilionoidea</taxon>
        <taxon>Papilionidae</taxon>
        <taxon>Papilioninae</taxon>
        <taxon>Iphiclides</taxon>
    </lineage>
</organism>
<dbReference type="EMBL" id="OW152818">
    <property type="protein sequence ID" value="CAH2071840.1"/>
    <property type="molecule type" value="Genomic_DNA"/>
</dbReference>
<sequence length="192" mass="21405">MYQKSDSNAMATRVVSTYVQGNLSRPVLVSLCQIQNFSFSGPPISAKKNGTFSINDIDVSTQKIYISTNTYKSNTEASFEPVTYLNELGTNYDETKNESDSNKSNLGLTVKKVDRTRLWVYAAITSLILITLLLIIIVTKRKSITRWLKGGSYVVQDGGGLTEISLPIQAVDMSYQSIMEKKNHEHKSPKHS</sequence>
<feature type="non-terminal residue" evidence="2">
    <location>
        <position position="1"/>
    </location>
</feature>